<keyword evidence="7 14" id="KW-0418">Kinase</keyword>
<evidence type="ECO:0000256" key="11">
    <source>
        <dbReference type="SAM" id="MobiDB-lite"/>
    </source>
</evidence>
<keyword evidence="4" id="KW-0963">Cytoplasm</keyword>
<sequence>MEWTWLKDWWRLKKYRSQQRRRKLKHAHLGDPSSSSSAFGPDGNYDENNDCARGANGVEGHRRQCGATDDNGEIDPNNTKCRMQNRRKRRSRLRRRRSRCPSGREAVINKENANNNDDIKNESGDAVAAEEGIAAKQDNACVNDADNKEDDEFEDGYDDYYDDDDDEEDYDDDDDDEVDDFCYCDECLNGDTDFCESNDGMDSDASTSSNTGKQVVVGICAMAKKTQSKPMKEILTRLQEFEFIKMVIFEEDVILKEPVENWPICDCLVSFHSKGFPLEKAIQYAQLRKPYVLNNLHMQYDIQDRRRVYAILEKEGIEIPRYAVLDRDSPDPKQHELIESEDHVEVNGIIFNKPFVEKPVSAEDHNIYIYYPTSAGGGSQRLFRKIGSRSSVYSPESRVRKTGSFIYEDFMPTDVYFPGTDVKVYTVGPDYAHAEARKSPALDGKVERDSEGKEIRYPVILNHAEKLISRKVCLAFKQTVCGFDLLRANGKSFVCDVNGFSFVKNSNKYYDDCAKILGNMILRELTPTLHIPWSVPFQLDDPPIVPTTFGKMMELRCVVAVIRHGDRTPKQKMKVEVRHPKFFEIFEKYDGFKNGHVKLKRPKQLQEILDIARFLLAEIETKDNPEIEEKKSKLEQLKSVLEMYGHFSGINRKVQMKYQPKGRPRGSSSDDGNNVKNLDAPSEPSLVLILKWGGELTPAGRIQAEELGRIFRCMYPGGQGRQDYSGTQGLGLLRLHSTFRHDLKIYASDEGRVQMTAAAFAKGLLALEGELTPILVQMVKSANTNGLLDNDCDSSKYQNMAKNRLHELMQVDREFTAEDRAAINPNNSISINQALDFVKNPVECCNHVHSLIKELLIIISVKKDDPKTKDAILYHGETWDLMRCRWEKIEKDFSTKSKLYDISKIPDIYDCIKYDLQHNQHTLQYDQAEELYIYAKYLADIVIPQEYGLTMQEKLTIGQGICTPLLKKIKSDLQRNIEEVEDESVNRLNPQYSHGVASPGRHVRTRLYFTSESHVHSLLTVLRYGGLLNVLTDEQWRRAMDYISMVSELNYMSQIVIMLYEDPTKDPTSEERFHVELHFSPGVNCCVQKNLPPGPGFRPHSRNDSGTLKTSTHEECSNNPSRIDEENDTDESPVKTHLISPDGFDCEIRHSKSKPIPIGSHHTVAGHEAMDLAKRLNKELASQQQQQTKQTGSLEANRPISPDGEPRSRSFEQRSQKSKELDMDLLPTTNQPPNSSSSNQLTDDLTPAHRPHHMHYHHHIHHHHHHHHYHIHPHAGHYRLYSLSSRPSTINTTSTTNTTNPSNSSSSNLLLSASHDNDIDLNETNNDEFPISSASFFPTTITITTTTNTLRPTPPCITINDDHTPYNNTHAPSPYKKLQKTISLDYSSTPPSNIFDNYNDHENNATTDPIISSIINNPPITDTTTDNTVTSTSSSSSVSSRRQRHSIAGQMSYMKMLGFGGFSKKMTTSANSLFSTAVISGSSSAPNLRDMIPVSSSVFPLTVLDGFGGVPPIRPLETLHNALSLKQLDNFLEKMTSAPLFKTPTCTPPKNPSTPLSMMTTITDEDICSATASTPTNNICRCNDNSILNEKNPERCGLCGYQIRNAVPDAESTPVAAGGDQQQQQQRLQTTNPVAAGSSLWSKQSSIASSITEPSSPAISDTYSQETPSCEMSISLTSNEGGNYSLPPSSATAAKLARFFPRLDGDLNTVSVYTPMNLDSLDSNDTEFNMGAIGGGGGGGPGGKSACLTPVSFNMDLSIVANKGSLTLSVDGFEDEDATPSAATTPSLPHDEGPQLEMCYCCEGHAESDQPPDDDAEQSTELFSSMRNKRLDENEPKVACCCHADEEPPLSAGPTFGDPVPPLLSIRKASDTISPKIQKQISLFESGDIDRQKDYAALHASINIPQPNSLQLKQDARLRKFENLTQSTSNSNFPFESNTLKRVPNNVEDFVDVNLTQSCINLKTSDVVASDLVSGGGSPQHKASQSAIFRPITMPSEMGSASGPASPRPGALIVKEKFIEPPKRITRSFHGKTQSMDADFLFNEFLLVPAQAPNTQQNSSSSEAGSSSTSPSTNRPNKRFTTTKVLDEALQDIDKV</sequence>
<feature type="domain" description="VIP1 N-terminal" evidence="12">
    <location>
        <begin position="215"/>
        <end position="304"/>
    </location>
</feature>
<evidence type="ECO:0000256" key="1">
    <source>
        <dbReference type="ARBA" id="ARBA00004514"/>
    </source>
</evidence>
<proteinExistence type="inferred from homology"/>
<evidence type="ECO:0000256" key="7">
    <source>
        <dbReference type="ARBA" id="ARBA00022777"/>
    </source>
</evidence>
<dbReference type="InterPro" id="IPR000560">
    <property type="entry name" value="His_Pase_clade-2"/>
</dbReference>
<feature type="compositionally biased region" description="Polar residues" evidence="11">
    <location>
        <begin position="666"/>
        <end position="676"/>
    </location>
</feature>
<feature type="region of interest" description="Disordered" evidence="11">
    <location>
        <begin position="1289"/>
        <end position="1311"/>
    </location>
</feature>
<feature type="region of interest" description="Disordered" evidence="11">
    <location>
        <begin position="1418"/>
        <end position="1445"/>
    </location>
</feature>
<dbReference type="PANTHER" id="PTHR12750">
    <property type="entry name" value="DIPHOSPHOINOSITOL PENTAKISPHOSPHATE KINASE"/>
    <property type="match status" value="1"/>
</dbReference>
<feature type="region of interest" description="Disordered" evidence="11">
    <location>
        <begin position="1090"/>
        <end position="1161"/>
    </location>
</feature>
<dbReference type="RefSeq" id="XP_058985832.1">
    <property type="nucleotide sequence ID" value="XM_059129849.1"/>
</dbReference>
<evidence type="ECO:0000313" key="13">
    <source>
        <dbReference type="Proteomes" id="UP001652621"/>
    </source>
</evidence>
<evidence type="ECO:0000313" key="14">
    <source>
        <dbReference type="RefSeq" id="XP_058985832.1"/>
    </source>
</evidence>
<dbReference type="InterPro" id="IPR040557">
    <property type="entry name" value="VIP1_N"/>
</dbReference>
<evidence type="ECO:0000259" key="12">
    <source>
        <dbReference type="Pfam" id="PF18086"/>
    </source>
</evidence>
<feature type="region of interest" description="Disordered" evidence="11">
    <location>
        <begin position="135"/>
        <end position="174"/>
    </location>
</feature>
<dbReference type="Pfam" id="PF18086">
    <property type="entry name" value="PPIP5K2_N"/>
    <property type="match status" value="1"/>
</dbReference>
<dbReference type="Proteomes" id="UP001652621">
    <property type="component" value="Unplaced"/>
</dbReference>
<comment type="catalytic activity">
    <reaction evidence="9">
        <text>5-diphospho-1D-myo-inositol 1,2,3,4,6-pentakisphosphate + ATP + H(+) = 1,5-bis(diphospho)-1D-myo-inositol 2,3,4,6-tetrakisphosphate + ADP</text>
        <dbReference type="Rhea" id="RHEA:10276"/>
        <dbReference type="ChEBI" id="CHEBI:15378"/>
        <dbReference type="ChEBI" id="CHEBI:30616"/>
        <dbReference type="ChEBI" id="CHEBI:58628"/>
        <dbReference type="ChEBI" id="CHEBI:77983"/>
        <dbReference type="ChEBI" id="CHEBI:456216"/>
        <dbReference type="EC" id="2.7.4.24"/>
    </reaction>
    <physiologicalReaction direction="left-to-right" evidence="9">
        <dbReference type="Rhea" id="RHEA:10277"/>
    </physiologicalReaction>
</comment>
<name>A0ABM3VJ60_MUSDO</name>
<dbReference type="CDD" id="cd07061">
    <property type="entry name" value="HP_HAP_like"/>
    <property type="match status" value="1"/>
</dbReference>
<feature type="region of interest" description="Disordered" evidence="11">
    <location>
        <begin position="1347"/>
        <end position="1374"/>
    </location>
</feature>
<keyword evidence="6" id="KW-0547">Nucleotide-binding</keyword>
<dbReference type="InterPro" id="IPR029033">
    <property type="entry name" value="His_PPase_superfam"/>
</dbReference>
<dbReference type="GeneID" id="101898430"/>
<feature type="region of interest" description="Disordered" evidence="11">
    <location>
        <begin position="1611"/>
        <end position="1666"/>
    </location>
</feature>
<evidence type="ECO:0000256" key="2">
    <source>
        <dbReference type="ARBA" id="ARBA00005609"/>
    </source>
</evidence>
<dbReference type="Pfam" id="PF00328">
    <property type="entry name" value="His_Phos_2"/>
    <property type="match status" value="1"/>
</dbReference>
<gene>
    <name evidence="14" type="primary">LOC101898430</name>
</gene>
<feature type="compositionally biased region" description="Acidic residues" evidence="11">
    <location>
        <begin position="147"/>
        <end position="174"/>
    </location>
</feature>
<dbReference type="Gene3D" id="3.40.50.1240">
    <property type="entry name" value="Phosphoglycerate mutase-like"/>
    <property type="match status" value="1"/>
</dbReference>
<keyword evidence="8" id="KW-0067">ATP-binding</keyword>
<feature type="compositionally biased region" description="Basic residues" evidence="11">
    <location>
        <begin position="83"/>
        <end position="99"/>
    </location>
</feature>
<comment type="similarity">
    <text evidence="2">Belongs to the histidine acid phosphatase family. VIP1 subfamily.</text>
</comment>
<evidence type="ECO:0000256" key="8">
    <source>
        <dbReference type="ARBA" id="ARBA00022840"/>
    </source>
</evidence>
<feature type="compositionally biased region" description="Polar residues" evidence="11">
    <location>
        <begin position="1627"/>
        <end position="1644"/>
    </location>
</feature>
<feature type="region of interest" description="Disordered" evidence="11">
    <location>
        <begin position="655"/>
        <end position="679"/>
    </location>
</feature>
<dbReference type="Gene3D" id="3.40.50.11950">
    <property type="match status" value="1"/>
</dbReference>
<feature type="compositionally biased region" description="Low complexity" evidence="11">
    <location>
        <begin position="1645"/>
        <end position="1660"/>
    </location>
</feature>
<dbReference type="SUPFAM" id="SSF53254">
    <property type="entry name" value="Phosphoglycerate mutase-like"/>
    <property type="match status" value="1"/>
</dbReference>
<dbReference type="GO" id="GO:0016301">
    <property type="term" value="F:kinase activity"/>
    <property type="evidence" value="ECO:0007669"/>
    <property type="project" value="UniProtKB-KW"/>
</dbReference>
<dbReference type="InterPro" id="IPR033379">
    <property type="entry name" value="Acid_Pase_AS"/>
</dbReference>
<feature type="compositionally biased region" description="Low complexity" evidence="11">
    <location>
        <begin position="2059"/>
        <end position="2072"/>
    </location>
</feature>
<organism evidence="13 14">
    <name type="scientific">Musca domestica</name>
    <name type="common">House fly</name>
    <dbReference type="NCBI Taxonomy" id="7370"/>
    <lineage>
        <taxon>Eukaryota</taxon>
        <taxon>Metazoa</taxon>
        <taxon>Ecdysozoa</taxon>
        <taxon>Arthropoda</taxon>
        <taxon>Hexapoda</taxon>
        <taxon>Insecta</taxon>
        <taxon>Pterygota</taxon>
        <taxon>Neoptera</taxon>
        <taxon>Endopterygota</taxon>
        <taxon>Diptera</taxon>
        <taxon>Brachycera</taxon>
        <taxon>Muscomorpha</taxon>
        <taxon>Muscoidea</taxon>
        <taxon>Muscidae</taxon>
        <taxon>Musca</taxon>
    </lineage>
</organism>
<evidence type="ECO:0000256" key="4">
    <source>
        <dbReference type="ARBA" id="ARBA00022490"/>
    </source>
</evidence>
<evidence type="ECO:0000256" key="5">
    <source>
        <dbReference type="ARBA" id="ARBA00022679"/>
    </source>
</evidence>
<comment type="catalytic activity">
    <reaction evidence="10">
        <text>1D-myo-inositol hexakisphosphate + ATP = 1-diphospho-1D-myo-inositol 2,3,4,5,6-pentakisphosphate + ADP</text>
        <dbReference type="Rhea" id="RHEA:37459"/>
        <dbReference type="ChEBI" id="CHEBI:30616"/>
        <dbReference type="ChEBI" id="CHEBI:58130"/>
        <dbReference type="ChEBI" id="CHEBI:74946"/>
        <dbReference type="ChEBI" id="CHEBI:456216"/>
        <dbReference type="EC" id="2.7.4.24"/>
    </reaction>
    <physiologicalReaction direction="left-to-right" evidence="10">
        <dbReference type="Rhea" id="RHEA:37460"/>
    </physiologicalReaction>
</comment>
<dbReference type="InterPro" id="IPR037446">
    <property type="entry name" value="His_Pase_VIP1"/>
</dbReference>
<feature type="region of interest" description="Disordered" evidence="11">
    <location>
        <begin position="2051"/>
        <end position="2096"/>
    </location>
</feature>
<feature type="region of interest" description="Disordered" evidence="11">
    <location>
        <begin position="1772"/>
        <end position="1792"/>
    </location>
</feature>
<evidence type="ECO:0000256" key="10">
    <source>
        <dbReference type="ARBA" id="ARBA00034629"/>
    </source>
</evidence>
<keyword evidence="13" id="KW-1185">Reference proteome</keyword>
<dbReference type="Gene3D" id="3.30.470.20">
    <property type="entry name" value="ATP-grasp fold, B domain"/>
    <property type="match status" value="1"/>
</dbReference>
<feature type="compositionally biased region" description="Polar residues" evidence="11">
    <location>
        <begin position="2073"/>
        <end position="2084"/>
    </location>
</feature>
<evidence type="ECO:0000256" key="9">
    <source>
        <dbReference type="ARBA" id="ARBA00033696"/>
    </source>
</evidence>
<dbReference type="PROSITE" id="PS00616">
    <property type="entry name" value="HIS_ACID_PHOSPHAT_1"/>
    <property type="match status" value="1"/>
</dbReference>
<protein>
    <recommendedName>
        <fullName evidence="3">diphosphoinositol-pentakisphosphate 1-kinase</fullName>
        <ecNumber evidence="3">2.7.4.24</ecNumber>
    </recommendedName>
</protein>
<evidence type="ECO:0000256" key="3">
    <source>
        <dbReference type="ARBA" id="ARBA00012893"/>
    </source>
</evidence>
<evidence type="ECO:0000256" key="6">
    <source>
        <dbReference type="ARBA" id="ARBA00022741"/>
    </source>
</evidence>
<feature type="compositionally biased region" description="Basic and acidic residues" evidence="11">
    <location>
        <begin position="1204"/>
        <end position="1222"/>
    </location>
</feature>
<comment type="subcellular location">
    <subcellularLocation>
        <location evidence="1">Cytoplasm</location>
        <location evidence="1">Cytosol</location>
    </subcellularLocation>
</comment>
<feature type="region of interest" description="Disordered" evidence="11">
    <location>
        <begin position="1179"/>
        <end position="1251"/>
    </location>
</feature>
<feature type="region of interest" description="Disordered" evidence="11">
    <location>
        <begin position="22"/>
        <end position="121"/>
    </location>
</feature>
<keyword evidence="5" id="KW-0808">Transferase</keyword>
<feature type="compositionally biased region" description="Low complexity" evidence="11">
    <location>
        <begin position="1226"/>
        <end position="1242"/>
    </location>
</feature>
<dbReference type="EC" id="2.7.4.24" evidence="3"/>
<accession>A0ABM3VJ60</accession>
<reference evidence="14" key="1">
    <citation type="submission" date="2025-08" db="UniProtKB">
        <authorList>
            <consortium name="RefSeq"/>
        </authorList>
    </citation>
    <scope>IDENTIFICATION</scope>
    <source>
        <strain evidence="14">Aabys</strain>
        <tissue evidence="14">Whole body</tissue>
    </source>
</reference>
<feature type="compositionally biased region" description="Low complexity" evidence="11">
    <location>
        <begin position="1418"/>
        <end position="1440"/>
    </location>
</feature>
<dbReference type="PANTHER" id="PTHR12750:SF9">
    <property type="entry name" value="INOSITOL HEXAKISPHOSPHATE AND DIPHOSPHOINOSITOL-PENTAKISPHOSPHATE KINASE"/>
    <property type="match status" value="1"/>
</dbReference>